<dbReference type="InterPro" id="IPR008969">
    <property type="entry name" value="CarboxyPept-like_regulatory"/>
</dbReference>
<feature type="signal peptide" evidence="1">
    <location>
        <begin position="1"/>
        <end position="18"/>
    </location>
</feature>
<dbReference type="SUPFAM" id="SSF49464">
    <property type="entry name" value="Carboxypeptidase regulatory domain-like"/>
    <property type="match status" value="1"/>
</dbReference>
<feature type="chain" id="PRO_5045655603" evidence="1">
    <location>
        <begin position="19"/>
        <end position="900"/>
    </location>
</feature>
<keyword evidence="3" id="KW-1185">Reference proteome</keyword>
<name>A0ABW6I5M1_9FLAO</name>
<accession>A0ABW6I5M1</accession>
<protein>
    <submittedName>
        <fullName evidence="2">Carboxypeptidase-like regulatory domain-containing protein</fullName>
    </submittedName>
</protein>
<dbReference type="Pfam" id="PF13715">
    <property type="entry name" value="CarbopepD_reg_2"/>
    <property type="match status" value="1"/>
</dbReference>
<evidence type="ECO:0000256" key="1">
    <source>
        <dbReference type="SAM" id="SignalP"/>
    </source>
</evidence>
<gene>
    <name evidence="2" type="ORF">ACFX5F_09635</name>
</gene>
<dbReference type="SUPFAM" id="SSF56935">
    <property type="entry name" value="Porins"/>
    <property type="match status" value="1"/>
</dbReference>
<reference evidence="2 3" key="1">
    <citation type="submission" date="2024-06" db="EMBL/GenBank/DDBJ databases">
        <title>Flavobacterium spp. isolated from glacier.</title>
        <authorList>
            <person name="Han D."/>
        </authorList>
    </citation>
    <scope>NUCLEOTIDE SEQUENCE [LARGE SCALE GENOMIC DNA]</scope>
    <source>
        <strain evidence="2 3">ZS1P70</strain>
    </source>
</reference>
<sequence length="900" mass="101998">MKKSILLALFFITSISFSQSIKLEGVITDSKTVGLEMANVMAVNQSTKAMDSYAITNDKGKYILNLKPNTSYILKVSYLGMQNKELEVTTSAENSIKNVTLEEGGIELDGVEIVREMPVSIKGDTIVYNGDSFKTGTERKLEDLLKKLPGVEVNADGEVEVEGKKVTKLMVEGKDFFDGDTKLGVKNIPADAIDKIQVLRNYNENSILKGVENNQDNVAMNIKLKSGKKNFWFGDMTAGIGVAHEESRYLINPKLFYYSPKYSINLISNFNNIGELPLTVQDYFKFTGGFRGMMQKGGSSFNVSSNDLGISLLRNNRAKDIETQFGATNFSYNVNKAWSLSGFGIISSSLTDLETKSQTNILQPNSSEILSTENRQEVAHQKSNLGLFKLSSSYKPNTKFQFDYDILTKISKQDENNSLLRESIVSNTSQTENINTLKKQDPISVNQNLSLYYTQSDKNIFAFEIQHLYQEENPFYNANLRSQPFSLSGYTSGQNRNDINQNRFVKTNKLDAKLDYYYMLTPKSNINVTLGNTYSNQNFNSSIFQVLDNETVNNLGNVANTNDVNYNFNDTFLGLHYKVLSGKFTFTPGVSLHSYNMTNEQLGTGNSQSFFRALPDFLAIYQIKKAESLTYNFSYANNFTDINQLAEGYVFSNYNSLTKGNRFLENATAQVHSLRYFKYNMFNFENITAFATYSKRVEAIKTRAIFNGVNQTSSPFNSDFADETLSGNGSYGRSFLKNYKASLGTNLNWSKFNNIQNNVLSTNESFTQSYTVKASTNYKNMPNLELGYNIVKNDYNNSTFYTEKPFARLDYYFLESFSFVTEYEFYHYYNNAKTVNNAYDFLSASLIYQKKGSKLEYKVSGTNLLNTTSLNDDSFSQFSTRTSQYTVQPRYIIFSLKYNL</sequence>
<dbReference type="EMBL" id="JBHZPY010000007">
    <property type="protein sequence ID" value="MFE3871489.1"/>
    <property type="molecule type" value="Genomic_DNA"/>
</dbReference>
<organism evidence="2 3">
    <name type="scientific">Flavobacterium zhoui</name>
    <dbReference type="NCBI Taxonomy" id="3230414"/>
    <lineage>
        <taxon>Bacteria</taxon>
        <taxon>Pseudomonadati</taxon>
        <taxon>Bacteroidota</taxon>
        <taxon>Flavobacteriia</taxon>
        <taxon>Flavobacteriales</taxon>
        <taxon>Flavobacteriaceae</taxon>
        <taxon>Flavobacterium</taxon>
    </lineage>
</organism>
<dbReference type="Gene3D" id="2.60.40.1120">
    <property type="entry name" value="Carboxypeptidase-like, regulatory domain"/>
    <property type="match status" value="1"/>
</dbReference>
<proteinExistence type="predicted"/>
<dbReference type="Proteomes" id="UP001600107">
    <property type="component" value="Unassembled WGS sequence"/>
</dbReference>
<dbReference type="RefSeq" id="WP_379851854.1">
    <property type="nucleotide sequence ID" value="NZ_JBHZPY010000007.1"/>
</dbReference>
<comment type="caution">
    <text evidence="2">The sequence shown here is derived from an EMBL/GenBank/DDBJ whole genome shotgun (WGS) entry which is preliminary data.</text>
</comment>
<evidence type="ECO:0000313" key="3">
    <source>
        <dbReference type="Proteomes" id="UP001600107"/>
    </source>
</evidence>
<evidence type="ECO:0000313" key="2">
    <source>
        <dbReference type="EMBL" id="MFE3871489.1"/>
    </source>
</evidence>
<keyword evidence="1" id="KW-0732">Signal</keyword>